<dbReference type="SMART" id="SM00355">
    <property type="entry name" value="ZnF_C2H2"/>
    <property type="match status" value="3"/>
</dbReference>
<feature type="compositionally biased region" description="Basic and acidic residues" evidence="2">
    <location>
        <begin position="310"/>
        <end position="319"/>
    </location>
</feature>
<proteinExistence type="predicted"/>
<evidence type="ECO:0000313" key="5">
    <source>
        <dbReference type="Proteomes" id="UP001287286"/>
    </source>
</evidence>
<feature type="region of interest" description="Disordered" evidence="2">
    <location>
        <begin position="310"/>
        <end position="344"/>
    </location>
</feature>
<comment type="caution">
    <text evidence="4">The sequence shown here is derived from an EMBL/GenBank/DDBJ whole genome shotgun (WGS) entry which is preliminary data.</text>
</comment>
<feature type="region of interest" description="Disordered" evidence="2">
    <location>
        <begin position="21"/>
        <end position="88"/>
    </location>
</feature>
<feature type="domain" description="C2H2-type" evidence="3">
    <location>
        <begin position="405"/>
        <end position="441"/>
    </location>
</feature>
<feature type="compositionally biased region" description="Low complexity" evidence="2">
    <location>
        <begin position="320"/>
        <end position="332"/>
    </location>
</feature>
<dbReference type="PANTHER" id="PTHR46179:SF19">
    <property type="entry name" value="C2H2 FINGER DOMAIN TRANSCRIPTION FACTOR (EUROFUNG)-RELATED"/>
    <property type="match status" value="1"/>
</dbReference>
<dbReference type="PROSITE" id="PS00028">
    <property type="entry name" value="ZINC_FINGER_C2H2_1"/>
    <property type="match status" value="1"/>
</dbReference>
<reference evidence="4 5" key="1">
    <citation type="journal article" date="2024" name="Microbiol. Resour. Announc.">
        <title>Genome annotations for the ascomycete fungi Trichoderma harzianum, Trichoderma aggressivum, and Purpureocillium lilacinum.</title>
        <authorList>
            <person name="Beijen E.P.W."/>
            <person name="Ohm R.A."/>
        </authorList>
    </citation>
    <scope>NUCLEOTIDE SEQUENCE [LARGE SCALE GENOMIC DNA]</scope>
    <source>
        <strain evidence="4 5">CBS 150709</strain>
    </source>
</reference>
<gene>
    <name evidence="4" type="ORF">Purlil1_13991</name>
</gene>
<dbReference type="InterPro" id="IPR013087">
    <property type="entry name" value="Znf_C2H2_type"/>
</dbReference>
<feature type="compositionally biased region" description="Polar residues" evidence="2">
    <location>
        <begin position="45"/>
        <end position="55"/>
    </location>
</feature>
<dbReference type="Pfam" id="PF00096">
    <property type="entry name" value="zf-C2H2"/>
    <property type="match status" value="1"/>
</dbReference>
<protein>
    <submittedName>
        <fullName evidence="4">Transcriptional regulator family: C2H2 zinc finger</fullName>
    </submittedName>
</protein>
<dbReference type="Proteomes" id="UP001287286">
    <property type="component" value="Unassembled WGS sequence"/>
</dbReference>
<dbReference type="Gene3D" id="3.30.160.60">
    <property type="entry name" value="Classic Zinc Finger"/>
    <property type="match status" value="1"/>
</dbReference>
<sequence>MSPYADTHNFDGGLSETASAVAVARAKRPRADRGLPPAPELPAGKNTSHPASPASSIAGGLPATPGMGETADRVDRRRNGTSTVSGKSSCGVEGNVLIDFAGNGDVPKLDRSMTDVYSDELYNPNVIITSTSPPHVPVTSPTSDLFSQRINAANSLHLSAVHSPSSSIHRARSPFRNGSPFAAPSVRDTCSDYSLRNARGIGKQNRTTQELHLLGQHERVREPETPKTISPKDAVLEFTDADNEGNSPLFPQEDPVKFSTDVVAYKGVLESAVAGSCLQANSGSAPASISFMPSQVSWNSAATAISAHLRPDLGRDTSPRLRSSGSSSVRSRLNTPTTVTRPAATGAEGGTYTCTYHGCTLRFETPSLLQKHKREGHRQTQGIGSGGGLGMTSTSNLLNSQAGPHRCARINPSTGKPCGTIFSRPYDLTRHEDTIHNDRKQKVRCDLCPEEKPFSRADALTRHYRVRHPGVKPPGKHRRRGDG</sequence>
<dbReference type="PANTHER" id="PTHR46179">
    <property type="entry name" value="ZINC FINGER PROTEIN"/>
    <property type="match status" value="1"/>
</dbReference>
<dbReference type="PROSITE" id="PS50157">
    <property type="entry name" value="ZINC_FINGER_C2H2_2"/>
    <property type="match status" value="3"/>
</dbReference>
<keyword evidence="5" id="KW-1185">Reference proteome</keyword>
<evidence type="ECO:0000256" key="2">
    <source>
        <dbReference type="SAM" id="MobiDB-lite"/>
    </source>
</evidence>
<feature type="domain" description="C2H2-type" evidence="3">
    <location>
        <begin position="443"/>
        <end position="473"/>
    </location>
</feature>
<keyword evidence="1" id="KW-0479">Metal-binding</keyword>
<name>A0ABR0BCK8_PURLI</name>
<feature type="domain" description="C2H2-type" evidence="3">
    <location>
        <begin position="352"/>
        <end position="382"/>
    </location>
</feature>
<dbReference type="InterPro" id="IPR051061">
    <property type="entry name" value="Zinc_finger_trans_reg"/>
</dbReference>
<keyword evidence="1" id="KW-0863">Zinc-finger</keyword>
<organism evidence="4 5">
    <name type="scientific">Purpureocillium lilacinum</name>
    <name type="common">Paecilomyces lilacinus</name>
    <dbReference type="NCBI Taxonomy" id="33203"/>
    <lineage>
        <taxon>Eukaryota</taxon>
        <taxon>Fungi</taxon>
        <taxon>Dikarya</taxon>
        <taxon>Ascomycota</taxon>
        <taxon>Pezizomycotina</taxon>
        <taxon>Sordariomycetes</taxon>
        <taxon>Hypocreomycetidae</taxon>
        <taxon>Hypocreales</taxon>
        <taxon>Ophiocordycipitaceae</taxon>
        <taxon>Purpureocillium</taxon>
    </lineage>
</organism>
<dbReference type="EMBL" id="JAWRVI010000401">
    <property type="protein sequence ID" value="KAK4065947.1"/>
    <property type="molecule type" value="Genomic_DNA"/>
</dbReference>
<keyword evidence="1" id="KW-0862">Zinc</keyword>
<evidence type="ECO:0000259" key="3">
    <source>
        <dbReference type="PROSITE" id="PS50157"/>
    </source>
</evidence>
<accession>A0ABR0BCK8</accession>
<evidence type="ECO:0000256" key="1">
    <source>
        <dbReference type="PROSITE-ProRule" id="PRU00042"/>
    </source>
</evidence>
<evidence type="ECO:0000313" key="4">
    <source>
        <dbReference type="EMBL" id="KAK4065947.1"/>
    </source>
</evidence>